<dbReference type="SUPFAM" id="SSF53067">
    <property type="entry name" value="Actin-like ATPase domain"/>
    <property type="match status" value="1"/>
</dbReference>
<reference evidence="1" key="1">
    <citation type="submission" date="2020-07" db="EMBL/GenBank/DDBJ databases">
        <title>A pangenomic view of the genus Pectobacterium provides insights into genome organization, phylogeny, and virulence.</title>
        <authorList>
            <person name="Jonkheer E."/>
            <person name="Brankovics B."/>
            <person name="Houwers I."/>
            <person name="Van Der Wolf J."/>
            <person name="Bonants P."/>
            <person name="Vreeburg R."/>
            <person name="Bollema R."/>
            <person name="De Haan J."/>
            <person name="Berke L."/>
            <person name="De Ridder D."/>
            <person name="Smit S."/>
            <person name="Van Der Lee T.A.J."/>
        </authorList>
    </citation>
    <scope>NUCLEOTIDE SEQUENCE</scope>
    <source>
        <strain evidence="1">NAK:433</strain>
    </source>
</reference>
<dbReference type="InterPro" id="IPR043129">
    <property type="entry name" value="ATPase_NBD"/>
</dbReference>
<gene>
    <name evidence="1" type="ORF">H4F45_21080</name>
</gene>
<accession>A0AAE2WIC0</accession>
<dbReference type="AlphaFoldDB" id="A0AAE2WIC0"/>
<feature type="non-terminal residue" evidence="1">
    <location>
        <position position="105"/>
    </location>
</feature>
<feature type="non-terminal residue" evidence="1">
    <location>
        <position position="1"/>
    </location>
</feature>
<comment type="caution">
    <text evidence="1">The sequence shown here is derived from an EMBL/GenBank/DDBJ whole genome shotgun (WGS) entry which is preliminary data.</text>
</comment>
<dbReference type="RefSeq" id="WP_205560238.1">
    <property type="nucleotide sequence ID" value="NZ_JACGEP010000224.1"/>
</dbReference>
<dbReference type="Proteomes" id="UP000768524">
    <property type="component" value="Unassembled WGS sequence"/>
</dbReference>
<dbReference type="InterPro" id="IPR000600">
    <property type="entry name" value="ROK"/>
</dbReference>
<dbReference type="Gene3D" id="3.30.420.40">
    <property type="match status" value="1"/>
</dbReference>
<sequence length="105" mass="11683">EQRLQHLLGQGYPSKLSIDSCSISAICKSANRGDDIAREVIEQAALKLVKALSIAINLFKPQKVEIAGENTEEEKTLLPAIQRCINAQELKEFRHNLQIEISSLN</sequence>
<evidence type="ECO:0000313" key="1">
    <source>
        <dbReference type="EMBL" id="MBN3053879.1"/>
    </source>
</evidence>
<proteinExistence type="predicted"/>
<dbReference type="Pfam" id="PF00480">
    <property type="entry name" value="ROK"/>
    <property type="match status" value="1"/>
</dbReference>
<evidence type="ECO:0000313" key="2">
    <source>
        <dbReference type="Proteomes" id="UP000768524"/>
    </source>
</evidence>
<protein>
    <submittedName>
        <fullName evidence="1">ROK family protein</fullName>
    </submittedName>
</protein>
<organism evidence="1 2">
    <name type="scientific">Pectobacterium brasiliense</name>
    <dbReference type="NCBI Taxonomy" id="180957"/>
    <lineage>
        <taxon>Bacteria</taxon>
        <taxon>Pseudomonadati</taxon>
        <taxon>Pseudomonadota</taxon>
        <taxon>Gammaproteobacteria</taxon>
        <taxon>Enterobacterales</taxon>
        <taxon>Pectobacteriaceae</taxon>
        <taxon>Pectobacterium</taxon>
    </lineage>
</organism>
<name>A0AAE2WIC0_9GAMM</name>
<dbReference type="EMBL" id="JACGEP010000224">
    <property type="protein sequence ID" value="MBN3053879.1"/>
    <property type="molecule type" value="Genomic_DNA"/>
</dbReference>